<comment type="function">
    <text evidence="3">Multifunctional enzyme acting as 1,4-alpha-D-glucan:1,4-alpha-D-glucan 4-alpha-D-glycosyltransferase and amylo-1,6-glucosidase in glycogen degradation.</text>
</comment>
<dbReference type="Pfam" id="PF06202">
    <property type="entry name" value="GDE_C"/>
    <property type="match status" value="1"/>
</dbReference>
<feature type="domain" description="Glycogen debranching enzyme glucanotransferase" evidence="13">
    <location>
        <begin position="111"/>
        <end position="542"/>
    </location>
</feature>
<evidence type="ECO:0000259" key="14">
    <source>
        <dbReference type="Pfam" id="PF14702"/>
    </source>
</evidence>
<comment type="caution">
    <text evidence="15">The sequence shown here is derived from an EMBL/GenBank/DDBJ whole genome shotgun (WGS) entry which is preliminary data.</text>
</comment>
<accession>A0AA36D6D6</accession>
<dbReference type="InterPro" id="IPR017853">
    <property type="entry name" value="GH"/>
</dbReference>
<feature type="non-terminal residue" evidence="15">
    <location>
        <position position="1473"/>
    </location>
</feature>
<dbReference type="Gene3D" id="1.50.10.10">
    <property type="match status" value="1"/>
</dbReference>
<dbReference type="GO" id="GO:0005737">
    <property type="term" value="C:cytoplasm"/>
    <property type="evidence" value="ECO:0007669"/>
    <property type="project" value="UniProtKB-SubCell"/>
</dbReference>
<dbReference type="FunFam" id="3.20.20.80:FF:000070">
    <property type="entry name" value="GDB1p Glycogen debranching enzyme"/>
    <property type="match status" value="1"/>
</dbReference>
<feature type="domain" description="Glycogen debranching enzyme central" evidence="14">
    <location>
        <begin position="680"/>
        <end position="932"/>
    </location>
</feature>
<comment type="catalytic activity">
    <reaction evidence="1">
        <text>Transfers a segment of a (1-&gt;4)-alpha-D-glucan to a new position in an acceptor, which may be glucose or a (1-&gt;4)-alpha-D-glucan.</text>
        <dbReference type="EC" id="2.4.1.25"/>
    </reaction>
</comment>
<evidence type="ECO:0000256" key="6">
    <source>
        <dbReference type="ARBA" id="ARBA00012778"/>
    </source>
</evidence>
<dbReference type="InterPro" id="IPR010401">
    <property type="entry name" value="AGL/Gdb1"/>
</dbReference>
<protein>
    <recommendedName>
        <fullName evidence="7">Glycogen debranching enzyme</fullName>
        <ecNumber evidence="5">2.4.1.25</ecNumber>
        <ecNumber evidence="6">3.2.1.33</ecNumber>
    </recommendedName>
    <alternativeName>
        <fullName evidence="11">Glycogen debrancher</fullName>
    </alternativeName>
</protein>
<dbReference type="EC" id="2.4.1.25" evidence="5"/>
<gene>
    <name evidence="15" type="ORF">MSPICULIGERA_LOCUS19870</name>
</gene>
<dbReference type="Pfam" id="PF14702">
    <property type="entry name" value="hGDE_central"/>
    <property type="match status" value="1"/>
</dbReference>
<dbReference type="SUPFAM" id="SSF48208">
    <property type="entry name" value="Six-hairpin glycosidases"/>
    <property type="match status" value="1"/>
</dbReference>
<comment type="subcellular location">
    <subcellularLocation>
        <location evidence="4">Cytoplasm</location>
    </subcellularLocation>
</comment>
<keyword evidence="8" id="KW-0320">Glycogen biosynthesis</keyword>
<evidence type="ECO:0000259" key="13">
    <source>
        <dbReference type="Pfam" id="PF14701"/>
    </source>
</evidence>
<dbReference type="Pfam" id="PF14701">
    <property type="entry name" value="hDGE_amylase"/>
    <property type="match status" value="1"/>
</dbReference>
<evidence type="ECO:0000313" key="16">
    <source>
        <dbReference type="Proteomes" id="UP001177023"/>
    </source>
</evidence>
<evidence type="ECO:0000256" key="8">
    <source>
        <dbReference type="ARBA" id="ARBA00023056"/>
    </source>
</evidence>
<evidence type="ECO:0000256" key="1">
    <source>
        <dbReference type="ARBA" id="ARBA00000439"/>
    </source>
</evidence>
<dbReference type="InterPro" id="IPR032790">
    <property type="entry name" value="GDE_C"/>
</dbReference>
<dbReference type="PANTHER" id="PTHR10569">
    <property type="entry name" value="GLYCOGEN DEBRANCHING ENZYME"/>
    <property type="match status" value="1"/>
</dbReference>
<dbReference type="InterPro" id="IPR008928">
    <property type="entry name" value="6-hairpin_glycosidase_sf"/>
</dbReference>
<reference evidence="15" key="1">
    <citation type="submission" date="2023-06" db="EMBL/GenBank/DDBJ databases">
        <authorList>
            <person name="Delattre M."/>
        </authorList>
    </citation>
    <scope>NUCLEOTIDE SEQUENCE</scope>
    <source>
        <strain evidence="15">AF72</strain>
    </source>
</reference>
<evidence type="ECO:0000256" key="2">
    <source>
        <dbReference type="ARBA" id="ARBA00000927"/>
    </source>
</evidence>
<dbReference type="CDD" id="cd11327">
    <property type="entry name" value="AmyAc_Glg_debranch_2"/>
    <property type="match status" value="1"/>
</dbReference>
<dbReference type="NCBIfam" id="TIGR01531">
    <property type="entry name" value="glyc_debranch"/>
    <property type="match status" value="1"/>
</dbReference>
<dbReference type="SUPFAM" id="SSF51445">
    <property type="entry name" value="(Trans)glycosidases"/>
    <property type="match status" value="1"/>
</dbReference>
<dbReference type="GO" id="GO:0004135">
    <property type="term" value="F:amylo-alpha-1,6-glucosidase activity"/>
    <property type="evidence" value="ECO:0007669"/>
    <property type="project" value="UniProtKB-EC"/>
</dbReference>
<evidence type="ECO:0000313" key="15">
    <source>
        <dbReference type="EMBL" id="CAJ0581715.1"/>
    </source>
</evidence>
<name>A0AA36D6D6_9BILA</name>
<dbReference type="Proteomes" id="UP001177023">
    <property type="component" value="Unassembled WGS sequence"/>
</dbReference>
<sequence>MSSTRSEVRIITLEKGAHREAIIHRIQKGWKIRFVRGASLLGCSDVKLKCAVNGSDFLNWSDAEDPLSATTEVLCEKAGAFEYSFTIDEEEALAGSGHLLVLPSLSVNGQPLSLDGVSCITHIVKLLGPLSEWEGRLRIAHESGYNMLHLTPVHRLGISQSAYSIMDHHALNDSLHQASQQATFEELGKFISKIERDWGIITVQDVVWNHAAKNAPWLQEHPECSYNCKNSPHLRPAYALDRALHYFGREVGEGKWENRGVPAVLDNVNHIHSIDYVLRSEVFPKLRFHEFFQCDVEKTLDILRMKINHAESQKECVDPVKLLVDPEWRRFGRTVDVDAVATELRARHGGRPPNVDELDQYLNELRGRLNSMNDEGAKYSWEILMNALQAILGHISYERVEGHGPRKGLVREDEPLLCDYFLHLEPVNSWEEDEKLAYIPEKAEKLMAFNGWVMGLDPMQNFALSSSEVYIRRQLVCWGDSVKLNYGNKPEDTPYLWEYMKTYTEQVADIFHGVRIDNAHSTPIHVAEYLLKSARARRPDLYVFAELFTGSEFADHMFVNRLGITSLIREAMSAPDSHEQGRLIYRFGGDCVGAMRQQTIRAAEQCVAHAMLLDQSHDNPTPIKTRSPWDLLPTAAMVSMGSCAIGSTRGFDEMVRHAIHVVSEKRLYSTWEKEVTLDDGLIKARKILNNLHQRLAAEGYTQVFVDQMNTDIVGITRHNPASHKTVVLVAHTAFTGHKDGNVDVKWIPLGGQLDEILFEMKLVQTQDESRPEGDNSLIGLSNYRTDVREHVPLEETKSCKVHGEHLQLTDFPAGAVVAFSISLKEDAQKALAFARNFAEGLCTEIDDALHSTLEALPFSAFQFLLFSSDSEERAVIGDGAFSIPNYGALVYCGLQGLIPLLNRIREHNDLGHPLCQNLRDGCWLADYAVGRLRKRGHGLEKLADIYEKVLSVLPAVPYYLRPSYFESLIQRLYMTIIQVLNRKFFKANPSLPTSFLAKALLLSTTSFTAEIPGAGLSLLPDEEEKVASLAAGLPHFATGIWRNWGRDTFIALPGCLLAAGRFEEAKKTIVSYAGSLRHGLIPNLLAEGKGARYNCRDATWFWLYAIVRYVNEAPDGMALIEEPVRRVYATDDAEFNVDPRIEPLKSTIVEALQRHFAGISFRERNAGHGIDEHMRDEGFNVEARVDKETGLIHGGNQFNCGTWMDKMGSSEKAGNKGLPATPRDGAAVEIQGLALAVLKEMARWAEAGKLDTPSVSHDNLVWSWSEWAEKIRSNFESAFFVDDGCTHEYVNRKGIIKDTVGSTHGYTDFQLRPNACIAVAVTPELLPPAKALRALDVVRDALMGPLGIKTLDPTDWAYNGFYNNDDDGDDKKTAKGWNYHQGPEWLWVAGYYLKARLAVTRKIDDEEWVKAKKEVETHLGRCQEHITASAWSSLPELTQERGAECGNSCPAQAWSVGTMLEAYSDLVNFQKHR</sequence>
<dbReference type="InterPro" id="IPR032788">
    <property type="entry name" value="AGL_central"/>
</dbReference>
<dbReference type="Gene3D" id="3.20.20.80">
    <property type="entry name" value="Glycosidases"/>
    <property type="match status" value="2"/>
</dbReference>
<proteinExistence type="inferred from homology"/>
<feature type="domain" description="Glycogen debranching enzyme C-terminal" evidence="12">
    <location>
        <begin position="1022"/>
        <end position="1461"/>
    </location>
</feature>
<dbReference type="InterPro" id="IPR012341">
    <property type="entry name" value="6hp_glycosidase-like_sf"/>
</dbReference>
<dbReference type="PANTHER" id="PTHR10569:SF2">
    <property type="entry name" value="GLYCOGEN DEBRANCHING ENZYME"/>
    <property type="match status" value="1"/>
</dbReference>
<dbReference type="GO" id="GO:0005978">
    <property type="term" value="P:glycogen biosynthetic process"/>
    <property type="evidence" value="ECO:0007669"/>
    <property type="project" value="UniProtKB-KW"/>
</dbReference>
<evidence type="ECO:0000259" key="12">
    <source>
        <dbReference type="Pfam" id="PF06202"/>
    </source>
</evidence>
<keyword evidence="9" id="KW-0511">Multifunctional enzyme</keyword>
<comment type="catalytic activity">
    <reaction evidence="2">
        <text>Hydrolysis of (1-&gt;6)-alpha-D-glucosidic branch linkages in glycogen phosphorylase limit dextrin.</text>
        <dbReference type="EC" id="3.2.1.33"/>
    </reaction>
</comment>
<evidence type="ECO:0000256" key="5">
    <source>
        <dbReference type="ARBA" id="ARBA00012560"/>
    </source>
</evidence>
<dbReference type="GO" id="GO:0004134">
    <property type="term" value="F:4-alpha-glucanotransferase activity"/>
    <property type="evidence" value="ECO:0007669"/>
    <property type="project" value="UniProtKB-EC"/>
</dbReference>
<evidence type="ECO:0000256" key="3">
    <source>
        <dbReference type="ARBA" id="ARBA00003530"/>
    </source>
</evidence>
<dbReference type="InterPro" id="IPR032792">
    <property type="entry name" value="AGL_glucanoTrfase"/>
</dbReference>
<organism evidence="15 16">
    <name type="scientific">Mesorhabditis spiculigera</name>
    <dbReference type="NCBI Taxonomy" id="96644"/>
    <lineage>
        <taxon>Eukaryota</taxon>
        <taxon>Metazoa</taxon>
        <taxon>Ecdysozoa</taxon>
        <taxon>Nematoda</taxon>
        <taxon>Chromadorea</taxon>
        <taxon>Rhabditida</taxon>
        <taxon>Rhabditina</taxon>
        <taxon>Rhabditomorpha</taxon>
        <taxon>Rhabditoidea</taxon>
        <taxon>Rhabditidae</taxon>
        <taxon>Mesorhabditinae</taxon>
        <taxon>Mesorhabditis</taxon>
    </lineage>
</organism>
<evidence type="ECO:0000256" key="10">
    <source>
        <dbReference type="ARBA" id="ARBA00025780"/>
    </source>
</evidence>
<evidence type="ECO:0000256" key="7">
    <source>
        <dbReference type="ARBA" id="ARBA00020723"/>
    </source>
</evidence>
<evidence type="ECO:0000256" key="4">
    <source>
        <dbReference type="ARBA" id="ARBA00004496"/>
    </source>
</evidence>
<comment type="similarity">
    <text evidence="10">Belongs to the glycogen debranching enzyme family.</text>
</comment>
<dbReference type="EMBL" id="CATQJA010002663">
    <property type="protein sequence ID" value="CAJ0581715.1"/>
    <property type="molecule type" value="Genomic_DNA"/>
</dbReference>
<dbReference type="InterPro" id="IPR006421">
    <property type="entry name" value="Glycogen_debranch_met"/>
</dbReference>
<dbReference type="EC" id="3.2.1.33" evidence="6"/>
<dbReference type="GO" id="GO:0005980">
    <property type="term" value="P:glycogen catabolic process"/>
    <property type="evidence" value="ECO:0007669"/>
    <property type="project" value="InterPro"/>
</dbReference>
<evidence type="ECO:0000256" key="11">
    <source>
        <dbReference type="ARBA" id="ARBA00031477"/>
    </source>
</evidence>
<evidence type="ECO:0000256" key="9">
    <source>
        <dbReference type="ARBA" id="ARBA00023268"/>
    </source>
</evidence>
<keyword evidence="16" id="KW-1185">Reference proteome</keyword>